<dbReference type="PROSITE" id="PS01152">
    <property type="entry name" value="HESB"/>
    <property type="match status" value="1"/>
</dbReference>
<dbReference type="OrthoDB" id="333486at2759"/>
<dbReference type="GO" id="GO:0051537">
    <property type="term" value="F:2 iron, 2 sulfur cluster binding"/>
    <property type="evidence" value="ECO:0007669"/>
    <property type="project" value="TreeGrafter"/>
</dbReference>
<name>A0A7J7JGN1_BUGNE</name>
<dbReference type="EMBL" id="VXIV02002562">
    <property type="protein sequence ID" value="KAF6024528.1"/>
    <property type="molecule type" value="Genomic_DNA"/>
</dbReference>
<accession>A0A7J7JGN1</accession>
<dbReference type="GO" id="GO:0005739">
    <property type="term" value="C:mitochondrion"/>
    <property type="evidence" value="ECO:0007669"/>
    <property type="project" value="TreeGrafter"/>
</dbReference>
<dbReference type="AlphaFoldDB" id="A0A7J7JGN1"/>
<dbReference type="Proteomes" id="UP000593567">
    <property type="component" value="Unassembled WGS sequence"/>
</dbReference>
<dbReference type="NCBIfam" id="TIGR00049">
    <property type="entry name" value="iron-sulfur cluster assembly accessory protein"/>
    <property type="match status" value="1"/>
</dbReference>
<reference evidence="4" key="1">
    <citation type="submission" date="2020-06" db="EMBL/GenBank/DDBJ databases">
        <title>Draft genome of Bugula neritina, a colonial animal packing powerful symbionts and potential medicines.</title>
        <authorList>
            <person name="Rayko M."/>
        </authorList>
    </citation>
    <scope>NUCLEOTIDE SEQUENCE [LARGE SCALE GENOMIC DNA]</scope>
    <source>
        <strain evidence="4">Kwan_BN1</strain>
    </source>
</reference>
<proteinExistence type="inferred from homology"/>
<dbReference type="Gene3D" id="2.60.300.12">
    <property type="entry name" value="HesB-like domain"/>
    <property type="match status" value="1"/>
</dbReference>
<protein>
    <recommendedName>
        <fullName evidence="2">Iron-sulfur cluster assembly 1 homolog, mitochondrial</fullName>
    </recommendedName>
</protein>
<dbReference type="Pfam" id="PF01521">
    <property type="entry name" value="Fe-S_biosyn"/>
    <property type="match status" value="1"/>
</dbReference>
<dbReference type="InterPro" id="IPR000361">
    <property type="entry name" value="ATAP_core_dom"/>
</dbReference>
<gene>
    <name evidence="4" type="ORF">EB796_017168</name>
</gene>
<dbReference type="PANTHER" id="PTHR10072">
    <property type="entry name" value="IRON-SULFUR CLUSTER ASSEMBLY PROTEIN"/>
    <property type="match status" value="1"/>
</dbReference>
<comment type="similarity">
    <text evidence="1">Belongs to the HesB/IscA family.</text>
</comment>
<keyword evidence="5" id="KW-1185">Reference proteome</keyword>
<dbReference type="InterPro" id="IPR016092">
    <property type="entry name" value="ATAP"/>
</dbReference>
<organism evidence="4 5">
    <name type="scientific">Bugula neritina</name>
    <name type="common">Brown bryozoan</name>
    <name type="synonym">Sertularia neritina</name>
    <dbReference type="NCBI Taxonomy" id="10212"/>
    <lineage>
        <taxon>Eukaryota</taxon>
        <taxon>Metazoa</taxon>
        <taxon>Spiralia</taxon>
        <taxon>Lophotrochozoa</taxon>
        <taxon>Bryozoa</taxon>
        <taxon>Gymnolaemata</taxon>
        <taxon>Cheilostomatida</taxon>
        <taxon>Flustrina</taxon>
        <taxon>Buguloidea</taxon>
        <taxon>Bugulidae</taxon>
        <taxon>Bugula</taxon>
    </lineage>
</organism>
<evidence type="ECO:0000256" key="2">
    <source>
        <dbReference type="ARBA" id="ARBA00039743"/>
    </source>
</evidence>
<evidence type="ECO:0000259" key="3">
    <source>
        <dbReference type="Pfam" id="PF01521"/>
    </source>
</evidence>
<dbReference type="SUPFAM" id="SSF89360">
    <property type="entry name" value="HesB-like domain"/>
    <property type="match status" value="1"/>
</dbReference>
<dbReference type="PANTHER" id="PTHR10072:SF41">
    <property type="entry name" value="IRON-SULFUR CLUSTER ASSEMBLY 1 HOMOLOG, MITOCHONDRIAL"/>
    <property type="match status" value="1"/>
</dbReference>
<evidence type="ECO:0000313" key="4">
    <source>
        <dbReference type="EMBL" id="KAF6024528.1"/>
    </source>
</evidence>
<dbReference type="InterPro" id="IPR017870">
    <property type="entry name" value="FeS_cluster_insertion_CS"/>
</dbReference>
<comment type="caution">
    <text evidence="4">The sequence shown here is derived from an EMBL/GenBank/DDBJ whole genome shotgun (WGS) entry which is preliminary data.</text>
</comment>
<feature type="domain" description="Core" evidence="3">
    <location>
        <begin position="1"/>
        <end position="99"/>
    </location>
</feature>
<evidence type="ECO:0000256" key="1">
    <source>
        <dbReference type="ARBA" id="ARBA00006718"/>
    </source>
</evidence>
<sequence>MTPAAVERIKEILQSKPDVQALKIGVKTRGCRGLSYTLDYASDRSKFDELVDQDGAKVLIDSKAQMTLLGTVMDYVDGKLASEFVFENPNVTGFCGCGESFSLNKDSLPSFKKVEKQS</sequence>
<dbReference type="FunFam" id="2.60.300.12:FF:000001">
    <property type="entry name" value="Iron-binding protein IscA"/>
    <property type="match status" value="1"/>
</dbReference>
<evidence type="ECO:0000313" key="5">
    <source>
        <dbReference type="Proteomes" id="UP000593567"/>
    </source>
</evidence>
<dbReference type="InterPro" id="IPR035903">
    <property type="entry name" value="HesB-like_dom_sf"/>
</dbReference>
<dbReference type="InterPro" id="IPR050322">
    <property type="entry name" value="Fe-S_cluster_asmbl/transfer"/>
</dbReference>
<dbReference type="GO" id="GO:0016226">
    <property type="term" value="P:iron-sulfur cluster assembly"/>
    <property type="evidence" value="ECO:0007669"/>
    <property type="project" value="InterPro"/>
</dbReference>